<evidence type="ECO:0000256" key="4">
    <source>
        <dbReference type="ARBA" id="ARBA00022533"/>
    </source>
</evidence>
<dbReference type="InterPro" id="IPR034332">
    <property type="entry name" value="Upp_B"/>
</dbReference>
<dbReference type="Proteomes" id="UP000252182">
    <property type="component" value="Chromosome"/>
</dbReference>
<evidence type="ECO:0000256" key="8">
    <source>
        <dbReference type="ARBA" id="ARBA00022842"/>
    </source>
</evidence>
<dbReference type="InterPro" id="IPR005765">
    <property type="entry name" value="UPRT"/>
</dbReference>
<keyword evidence="5 15" id="KW-0328">Glycosyltransferase</keyword>
<keyword evidence="8 15" id="KW-0460">Magnesium</keyword>
<protein>
    <recommendedName>
        <fullName evidence="13 15">Uracil phosphoribosyltransferase</fullName>
        <ecNumber evidence="3 15">2.4.2.9</ecNumber>
    </recommendedName>
    <alternativeName>
        <fullName evidence="10 15">UMP pyrophosphorylase</fullName>
    </alternativeName>
    <alternativeName>
        <fullName evidence="14 15">UPRTase</fullName>
    </alternativeName>
</protein>
<dbReference type="EC" id="2.4.2.9" evidence="3 15"/>
<evidence type="ECO:0000256" key="11">
    <source>
        <dbReference type="ARBA" id="ARBA00052919"/>
    </source>
</evidence>
<evidence type="ECO:0000256" key="7">
    <source>
        <dbReference type="ARBA" id="ARBA00022741"/>
    </source>
</evidence>
<keyword evidence="18" id="KW-1185">Reference proteome</keyword>
<keyword evidence="4 15" id="KW-0021">Allosteric enzyme</keyword>
<dbReference type="FunFam" id="3.40.50.2020:FF:000003">
    <property type="entry name" value="Uracil phosphoribosyltransferase"/>
    <property type="match status" value="1"/>
</dbReference>
<evidence type="ECO:0000313" key="18">
    <source>
        <dbReference type="Proteomes" id="UP000252182"/>
    </source>
</evidence>
<evidence type="ECO:0000256" key="3">
    <source>
        <dbReference type="ARBA" id="ARBA00011894"/>
    </source>
</evidence>
<gene>
    <name evidence="15 17" type="primary">upp</name>
    <name evidence="17" type="ORF">DTO96_101760</name>
</gene>
<dbReference type="Pfam" id="PF14681">
    <property type="entry name" value="UPRTase"/>
    <property type="match status" value="1"/>
</dbReference>
<comment type="catalytic activity">
    <reaction evidence="11 15">
        <text>UMP + diphosphate = 5-phospho-alpha-D-ribose 1-diphosphate + uracil</text>
        <dbReference type="Rhea" id="RHEA:13017"/>
        <dbReference type="ChEBI" id="CHEBI:17568"/>
        <dbReference type="ChEBI" id="CHEBI:33019"/>
        <dbReference type="ChEBI" id="CHEBI:57865"/>
        <dbReference type="ChEBI" id="CHEBI:58017"/>
        <dbReference type="EC" id="2.4.2.9"/>
    </reaction>
</comment>
<dbReference type="GO" id="GO:0044206">
    <property type="term" value="P:UMP salvage"/>
    <property type="evidence" value="ECO:0007669"/>
    <property type="project" value="UniProtKB-UniRule"/>
</dbReference>
<dbReference type="InterPro" id="IPR029057">
    <property type="entry name" value="PRTase-like"/>
</dbReference>
<dbReference type="UniPathway" id="UPA00574">
    <property type="reaction ID" value="UER00636"/>
</dbReference>
<evidence type="ECO:0000256" key="2">
    <source>
        <dbReference type="ARBA" id="ARBA00009516"/>
    </source>
</evidence>
<feature type="binding site" evidence="15">
    <location>
        <position position="206"/>
    </location>
    <ligand>
        <name>5-phospho-alpha-D-ribose 1-diphosphate</name>
        <dbReference type="ChEBI" id="CHEBI:58017"/>
    </ligand>
</feature>
<dbReference type="GO" id="GO:0004845">
    <property type="term" value="F:uracil phosphoribosyltransferase activity"/>
    <property type="evidence" value="ECO:0007669"/>
    <property type="project" value="UniProtKB-UniRule"/>
</dbReference>
<dbReference type="Gene3D" id="3.40.50.2020">
    <property type="match status" value="1"/>
</dbReference>
<dbReference type="GO" id="GO:0000287">
    <property type="term" value="F:magnesium ion binding"/>
    <property type="evidence" value="ECO:0007669"/>
    <property type="project" value="UniProtKB-UniRule"/>
</dbReference>
<dbReference type="GO" id="GO:0005525">
    <property type="term" value="F:GTP binding"/>
    <property type="evidence" value="ECO:0007669"/>
    <property type="project" value="UniProtKB-KW"/>
</dbReference>
<evidence type="ECO:0000256" key="1">
    <source>
        <dbReference type="ARBA" id="ARBA00005180"/>
    </source>
</evidence>
<accession>A0A345DCD2</accession>
<sequence length="216" mass="23764">MTQHVDFPNLYVVNHPLVAHKLSYMRSIDTSTRSFRALLRELTLLMGYELTRDLPLTTINMKTPLCEFEAPVIAGKKIAVVPVLRAGLGMADGLLDLIPSARQGHIGLYRDEENFPVEYYVRLPKAEGRLFILCDPMLATGHSAVHAAHVLLKHGVDAKHIRFLALVAAPEGIKAFHATHPDIKVFVAALDKGLNEHAYIVPGLGDAGDRIFGTKS</sequence>
<reference evidence="18" key="1">
    <citation type="submission" date="2018-07" db="EMBL/GenBank/DDBJ databases">
        <authorList>
            <person name="Kim H."/>
        </authorList>
    </citation>
    <scope>NUCLEOTIDE SEQUENCE [LARGE SCALE GENOMIC DNA]</scope>
    <source>
        <strain evidence="18">F02</strain>
    </source>
</reference>
<dbReference type="GO" id="GO:0005737">
    <property type="term" value="C:cytoplasm"/>
    <property type="evidence" value="ECO:0007669"/>
    <property type="project" value="UniProtKB-ARBA"/>
</dbReference>
<feature type="binding site" evidence="15">
    <location>
        <position position="110"/>
    </location>
    <ligand>
        <name>5-phospho-alpha-D-ribose 1-diphosphate</name>
        <dbReference type="ChEBI" id="CHEBI:58017"/>
    </ligand>
</feature>
<evidence type="ECO:0000256" key="10">
    <source>
        <dbReference type="ARBA" id="ARBA00031082"/>
    </source>
</evidence>
<evidence type="ECO:0000256" key="13">
    <source>
        <dbReference type="ARBA" id="ARBA00072146"/>
    </source>
</evidence>
<organism evidence="17 18">
    <name type="scientific">Ephemeroptericola cinctiostellae</name>
    <dbReference type="NCBI Taxonomy" id="2268024"/>
    <lineage>
        <taxon>Bacteria</taxon>
        <taxon>Pseudomonadati</taxon>
        <taxon>Pseudomonadota</taxon>
        <taxon>Betaproteobacteria</taxon>
        <taxon>Burkholderiales</taxon>
        <taxon>Burkholderiaceae</taxon>
        <taxon>Ephemeroptericola</taxon>
    </lineage>
</organism>
<evidence type="ECO:0000256" key="6">
    <source>
        <dbReference type="ARBA" id="ARBA00022679"/>
    </source>
</evidence>
<keyword evidence="6 15" id="KW-0808">Transferase</keyword>
<feature type="binding site" evidence="15">
    <location>
        <position position="200"/>
    </location>
    <ligand>
        <name>uracil</name>
        <dbReference type="ChEBI" id="CHEBI:17568"/>
    </ligand>
</feature>
<keyword evidence="9 15" id="KW-0342">GTP-binding</keyword>
<evidence type="ECO:0000256" key="9">
    <source>
        <dbReference type="ARBA" id="ARBA00023134"/>
    </source>
</evidence>
<evidence type="ECO:0000313" key="17">
    <source>
        <dbReference type="EMBL" id="AXF86020.1"/>
    </source>
</evidence>
<feature type="binding site" evidence="15">
    <location>
        <begin position="205"/>
        <end position="207"/>
    </location>
    <ligand>
        <name>uracil</name>
        <dbReference type="ChEBI" id="CHEBI:17568"/>
    </ligand>
</feature>
<comment type="cofactor">
    <cofactor evidence="15">
        <name>Mg(2+)</name>
        <dbReference type="ChEBI" id="CHEBI:18420"/>
    </cofactor>
    <text evidence="15">Binds 1 Mg(2+) ion per subunit. The magnesium is bound as Mg-PRPP.</text>
</comment>
<dbReference type="RefSeq" id="WP_114563143.1">
    <property type="nucleotide sequence ID" value="NZ_CP031124.1"/>
</dbReference>
<dbReference type="GO" id="GO:0006223">
    <property type="term" value="P:uracil salvage"/>
    <property type="evidence" value="ECO:0007669"/>
    <property type="project" value="InterPro"/>
</dbReference>
<evidence type="ECO:0000256" key="5">
    <source>
        <dbReference type="ARBA" id="ARBA00022676"/>
    </source>
</evidence>
<evidence type="ECO:0000256" key="14">
    <source>
        <dbReference type="ARBA" id="ARBA00079807"/>
    </source>
</evidence>
<dbReference type="EMBL" id="CP031124">
    <property type="protein sequence ID" value="AXF86020.1"/>
    <property type="molecule type" value="Genomic_DNA"/>
</dbReference>
<dbReference type="HAMAP" id="MF_01218_B">
    <property type="entry name" value="Upp_B"/>
    <property type="match status" value="1"/>
</dbReference>
<dbReference type="AlphaFoldDB" id="A0A345DCD2"/>
<comment type="pathway">
    <text evidence="1 15">Pyrimidine metabolism; UMP biosynthesis via salvage pathway; UMP from uracil: step 1/1.</text>
</comment>
<dbReference type="SUPFAM" id="SSF53271">
    <property type="entry name" value="PRTase-like"/>
    <property type="match status" value="1"/>
</dbReference>
<dbReference type="CDD" id="cd06223">
    <property type="entry name" value="PRTases_typeI"/>
    <property type="match status" value="1"/>
</dbReference>
<dbReference type="NCBIfam" id="NF001097">
    <property type="entry name" value="PRK00129.1"/>
    <property type="match status" value="1"/>
</dbReference>
<evidence type="ECO:0000259" key="16">
    <source>
        <dbReference type="Pfam" id="PF14681"/>
    </source>
</evidence>
<dbReference type="KEGG" id="hyf:DTO96_101760"/>
<comment type="similarity">
    <text evidence="2 15">Belongs to the UPRTase family.</text>
</comment>
<keyword evidence="7 15" id="KW-0547">Nucleotide-binding</keyword>
<feature type="binding site" evidence="15">
    <location>
        <begin position="135"/>
        <end position="143"/>
    </location>
    <ligand>
        <name>5-phospho-alpha-D-ribose 1-diphosphate</name>
        <dbReference type="ChEBI" id="CHEBI:58017"/>
    </ligand>
</feature>
<dbReference type="PANTHER" id="PTHR32315">
    <property type="entry name" value="ADENINE PHOSPHORIBOSYLTRANSFERASE"/>
    <property type="match status" value="1"/>
</dbReference>
<name>A0A345DCD2_9BURK</name>
<comment type="activity regulation">
    <text evidence="15">Allosterically activated by GTP.</text>
</comment>
<dbReference type="InterPro" id="IPR000836">
    <property type="entry name" value="PRTase_dom"/>
</dbReference>
<evidence type="ECO:0000256" key="12">
    <source>
        <dbReference type="ARBA" id="ARBA00056901"/>
    </source>
</evidence>
<feature type="domain" description="Phosphoribosyltransferase" evidence="16">
    <location>
        <begin position="12"/>
        <end position="214"/>
    </location>
</feature>
<dbReference type="PANTHER" id="PTHR32315:SF4">
    <property type="entry name" value="URACIL PHOSPHORIBOSYLTRANSFERASE, CHLOROPLASTIC"/>
    <property type="match status" value="1"/>
</dbReference>
<evidence type="ECO:0000256" key="15">
    <source>
        <dbReference type="HAMAP-Rule" id="MF_01218"/>
    </source>
</evidence>
<proteinExistence type="inferred from homology"/>
<dbReference type="OrthoDB" id="9781675at2"/>
<dbReference type="InterPro" id="IPR050054">
    <property type="entry name" value="UPRTase/APRTase"/>
</dbReference>
<comment type="function">
    <text evidence="12 15">Catalyzes the conversion of uracil and 5-phospho-alpha-D-ribose 1-diphosphate (PRPP) to UMP and diphosphate.</text>
</comment>
<feature type="binding site" evidence="15">
    <location>
        <position position="85"/>
    </location>
    <ligand>
        <name>5-phospho-alpha-D-ribose 1-diphosphate</name>
        <dbReference type="ChEBI" id="CHEBI:58017"/>
    </ligand>
</feature>
<dbReference type="NCBIfam" id="TIGR01091">
    <property type="entry name" value="upp"/>
    <property type="match status" value="1"/>
</dbReference>